<dbReference type="GO" id="GO:0005524">
    <property type="term" value="F:ATP binding"/>
    <property type="evidence" value="ECO:0007669"/>
    <property type="project" value="UniProtKB-KW"/>
</dbReference>
<sequence>MKIDTNTVDKIAKLARLEIAPEEKENVIKDLSKILSFMEKLNELDTTGVEPLVYMSAGVNITRNDVVKEVITHEEALQNAPDHDADYFKIPKVIEK</sequence>
<name>A0A7K1SW50_9SPHI</name>
<keyword evidence="2" id="KW-0808">Transferase</keyword>
<comment type="subunit">
    <text evidence="1">Heterotrimer of A, B and C subunits.</text>
</comment>
<dbReference type="Gene3D" id="1.10.20.60">
    <property type="entry name" value="Glu-tRNAGln amidotransferase C subunit, N-terminal domain"/>
    <property type="match status" value="1"/>
</dbReference>
<keyword evidence="1" id="KW-0547">Nucleotide-binding</keyword>
<accession>A0A7K1SW50</accession>
<dbReference type="GO" id="GO:0016740">
    <property type="term" value="F:transferase activity"/>
    <property type="evidence" value="ECO:0007669"/>
    <property type="project" value="UniProtKB-KW"/>
</dbReference>
<evidence type="ECO:0000313" key="2">
    <source>
        <dbReference type="EMBL" id="MVN21467.1"/>
    </source>
</evidence>
<proteinExistence type="inferred from homology"/>
<dbReference type="InterPro" id="IPR036113">
    <property type="entry name" value="Asp/Glu-ADT_sf_sub_c"/>
</dbReference>
<dbReference type="SUPFAM" id="SSF141000">
    <property type="entry name" value="Glu-tRNAGln amidotransferase C subunit"/>
    <property type="match status" value="1"/>
</dbReference>
<evidence type="ECO:0000256" key="1">
    <source>
        <dbReference type="HAMAP-Rule" id="MF_00122"/>
    </source>
</evidence>
<gene>
    <name evidence="1 2" type="primary">gatC</name>
    <name evidence="2" type="ORF">GO621_07950</name>
</gene>
<dbReference type="Pfam" id="PF02686">
    <property type="entry name" value="GatC"/>
    <property type="match status" value="1"/>
</dbReference>
<keyword evidence="1" id="KW-0648">Protein biosynthesis</keyword>
<reference evidence="2 3" key="1">
    <citation type="submission" date="2019-12" db="EMBL/GenBank/DDBJ databases">
        <title>Mucilaginibacter sp. HMF7410 genome sequencing and assembly.</title>
        <authorList>
            <person name="Kang H."/>
            <person name="Cha I."/>
            <person name="Kim H."/>
            <person name="Joh K."/>
        </authorList>
    </citation>
    <scope>NUCLEOTIDE SEQUENCE [LARGE SCALE GENOMIC DNA]</scope>
    <source>
        <strain evidence="2 3">HMF7410</strain>
    </source>
</reference>
<comment type="function">
    <text evidence="1">Allows the formation of correctly charged Asn-tRNA(Asn) or Gln-tRNA(Gln) through the transamidation of misacylated Asp-tRNA(Asn) or Glu-tRNA(Gln) in organisms which lack either or both of asparaginyl-tRNA or glutaminyl-tRNA synthetases. The reaction takes place in the presence of glutamine and ATP through an activated phospho-Asp-tRNA(Asn) or phospho-Glu-tRNA(Gln).</text>
</comment>
<dbReference type="NCBIfam" id="TIGR00135">
    <property type="entry name" value="gatC"/>
    <property type="match status" value="1"/>
</dbReference>
<dbReference type="GO" id="GO:0070681">
    <property type="term" value="P:glutaminyl-tRNAGln biosynthesis via transamidation"/>
    <property type="evidence" value="ECO:0007669"/>
    <property type="project" value="TreeGrafter"/>
</dbReference>
<dbReference type="AlphaFoldDB" id="A0A7K1SW50"/>
<dbReference type="PANTHER" id="PTHR15004">
    <property type="entry name" value="GLUTAMYL-TRNA(GLN) AMIDOTRANSFERASE SUBUNIT C, MITOCHONDRIAL"/>
    <property type="match status" value="1"/>
</dbReference>
<keyword evidence="3" id="KW-1185">Reference proteome</keyword>
<dbReference type="GO" id="GO:0050567">
    <property type="term" value="F:glutaminyl-tRNA synthase (glutamine-hydrolyzing) activity"/>
    <property type="evidence" value="ECO:0007669"/>
    <property type="project" value="UniProtKB-UniRule"/>
</dbReference>
<dbReference type="Proteomes" id="UP000462014">
    <property type="component" value="Unassembled WGS sequence"/>
</dbReference>
<comment type="caution">
    <text evidence="2">The sequence shown here is derived from an EMBL/GenBank/DDBJ whole genome shotgun (WGS) entry which is preliminary data.</text>
</comment>
<dbReference type="EC" id="6.3.5.-" evidence="1"/>
<comment type="catalytic activity">
    <reaction evidence="1">
        <text>L-glutamyl-tRNA(Gln) + L-glutamine + ATP + H2O = L-glutaminyl-tRNA(Gln) + L-glutamate + ADP + phosphate + H(+)</text>
        <dbReference type="Rhea" id="RHEA:17521"/>
        <dbReference type="Rhea" id="RHEA-COMP:9681"/>
        <dbReference type="Rhea" id="RHEA-COMP:9684"/>
        <dbReference type="ChEBI" id="CHEBI:15377"/>
        <dbReference type="ChEBI" id="CHEBI:15378"/>
        <dbReference type="ChEBI" id="CHEBI:29985"/>
        <dbReference type="ChEBI" id="CHEBI:30616"/>
        <dbReference type="ChEBI" id="CHEBI:43474"/>
        <dbReference type="ChEBI" id="CHEBI:58359"/>
        <dbReference type="ChEBI" id="CHEBI:78520"/>
        <dbReference type="ChEBI" id="CHEBI:78521"/>
        <dbReference type="ChEBI" id="CHEBI:456216"/>
    </reaction>
</comment>
<protein>
    <recommendedName>
        <fullName evidence="1">Aspartyl/glutamyl-tRNA(Asn/Gln) amidotransferase subunit C</fullName>
        <shortName evidence="1">Asp/Glu-ADT subunit C</shortName>
        <ecNumber evidence="1">6.3.5.-</ecNumber>
    </recommendedName>
</protein>
<keyword evidence="1" id="KW-0436">Ligase</keyword>
<dbReference type="PANTHER" id="PTHR15004:SF0">
    <property type="entry name" value="GLUTAMYL-TRNA(GLN) AMIDOTRANSFERASE SUBUNIT C, MITOCHONDRIAL"/>
    <property type="match status" value="1"/>
</dbReference>
<dbReference type="HAMAP" id="MF_00122">
    <property type="entry name" value="GatC"/>
    <property type="match status" value="1"/>
</dbReference>
<organism evidence="2 3">
    <name type="scientific">Mucilaginibacter arboris</name>
    <dbReference type="NCBI Taxonomy" id="2682090"/>
    <lineage>
        <taxon>Bacteria</taxon>
        <taxon>Pseudomonadati</taxon>
        <taxon>Bacteroidota</taxon>
        <taxon>Sphingobacteriia</taxon>
        <taxon>Sphingobacteriales</taxon>
        <taxon>Sphingobacteriaceae</taxon>
        <taxon>Mucilaginibacter</taxon>
    </lineage>
</organism>
<dbReference type="GO" id="GO:0006412">
    <property type="term" value="P:translation"/>
    <property type="evidence" value="ECO:0007669"/>
    <property type="project" value="UniProtKB-UniRule"/>
</dbReference>
<dbReference type="GO" id="GO:0006450">
    <property type="term" value="P:regulation of translational fidelity"/>
    <property type="evidence" value="ECO:0007669"/>
    <property type="project" value="InterPro"/>
</dbReference>
<dbReference type="InterPro" id="IPR003837">
    <property type="entry name" value="GatC"/>
</dbReference>
<evidence type="ECO:0000313" key="3">
    <source>
        <dbReference type="Proteomes" id="UP000462014"/>
    </source>
</evidence>
<dbReference type="EMBL" id="WPIK01000006">
    <property type="protein sequence ID" value="MVN21467.1"/>
    <property type="molecule type" value="Genomic_DNA"/>
</dbReference>
<comment type="similarity">
    <text evidence="1">Belongs to the GatC family.</text>
</comment>
<keyword evidence="1" id="KW-0067">ATP-binding</keyword>
<comment type="catalytic activity">
    <reaction evidence="1">
        <text>L-aspartyl-tRNA(Asn) + L-glutamine + ATP + H2O = L-asparaginyl-tRNA(Asn) + L-glutamate + ADP + phosphate + 2 H(+)</text>
        <dbReference type="Rhea" id="RHEA:14513"/>
        <dbReference type="Rhea" id="RHEA-COMP:9674"/>
        <dbReference type="Rhea" id="RHEA-COMP:9677"/>
        <dbReference type="ChEBI" id="CHEBI:15377"/>
        <dbReference type="ChEBI" id="CHEBI:15378"/>
        <dbReference type="ChEBI" id="CHEBI:29985"/>
        <dbReference type="ChEBI" id="CHEBI:30616"/>
        <dbReference type="ChEBI" id="CHEBI:43474"/>
        <dbReference type="ChEBI" id="CHEBI:58359"/>
        <dbReference type="ChEBI" id="CHEBI:78515"/>
        <dbReference type="ChEBI" id="CHEBI:78516"/>
        <dbReference type="ChEBI" id="CHEBI:456216"/>
    </reaction>
</comment>
<dbReference type="RefSeq" id="WP_157565817.1">
    <property type="nucleotide sequence ID" value="NZ_WPIK01000006.1"/>
</dbReference>